<dbReference type="GO" id="GO:0032259">
    <property type="term" value="P:methylation"/>
    <property type="evidence" value="ECO:0007669"/>
    <property type="project" value="UniProtKB-KW"/>
</dbReference>
<dbReference type="Pfam" id="PF13649">
    <property type="entry name" value="Methyltransf_25"/>
    <property type="match status" value="1"/>
</dbReference>
<name>A0A1G9M3C5_9RHOB</name>
<keyword evidence="2" id="KW-0489">Methyltransferase</keyword>
<reference evidence="2 3" key="1">
    <citation type="submission" date="2016-10" db="EMBL/GenBank/DDBJ databases">
        <authorList>
            <person name="de Groot N.N."/>
        </authorList>
    </citation>
    <scope>NUCLEOTIDE SEQUENCE [LARGE SCALE GENOMIC DNA]</scope>
    <source>
        <strain evidence="2 3">DSM 25294</strain>
    </source>
</reference>
<dbReference type="CDD" id="cd02440">
    <property type="entry name" value="AdoMet_MTases"/>
    <property type="match status" value="1"/>
</dbReference>
<proteinExistence type="predicted"/>
<keyword evidence="2" id="KW-0808">Transferase</keyword>
<dbReference type="EMBL" id="FNEK01000105">
    <property type="protein sequence ID" value="SDL68772.1"/>
    <property type="molecule type" value="Genomic_DNA"/>
</dbReference>
<keyword evidence="3" id="KW-1185">Reference proteome</keyword>
<dbReference type="InterPro" id="IPR041698">
    <property type="entry name" value="Methyltransf_25"/>
</dbReference>
<dbReference type="InterPro" id="IPR029063">
    <property type="entry name" value="SAM-dependent_MTases_sf"/>
</dbReference>
<feature type="domain" description="Methyltransferase" evidence="1">
    <location>
        <begin position="122"/>
        <end position="211"/>
    </location>
</feature>
<evidence type="ECO:0000259" key="1">
    <source>
        <dbReference type="Pfam" id="PF13649"/>
    </source>
</evidence>
<sequence length="282" mass="30877">MSCLWLARLYARHAGRSKPTVTRMRDLPPAGVITIAYSRRVFPRVVLSDVRRGAILGRFRKKLAICRLRRLDPTMRRNRPSAEEILATYAAVGPQWAAERSQALFERGWLQRFVEVAPGREVLDIGCGAGQPIATWLEGAGMRVTGVDGAAAQCALFARNLPARPVHHCDMRAMALGHRFDGLIAWDSFFHLTPDAQRGMFPVFANHARPGAALLFTSGPSASIAYGSVAGEPVYHASLAPEEYRALLNAAGFAVLDFVPEDPDCDKHTVWLARFAGEATGV</sequence>
<dbReference type="GO" id="GO:0008168">
    <property type="term" value="F:methyltransferase activity"/>
    <property type="evidence" value="ECO:0007669"/>
    <property type="project" value="UniProtKB-KW"/>
</dbReference>
<evidence type="ECO:0000313" key="3">
    <source>
        <dbReference type="Proteomes" id="UP000199382"/>
    </source>
</evidence>
<dbReference type="SUPFAM" id="SSF53335">
    <property type="entry name" value="S-adenosyl-L-methionine-dependent methyltransferases"/>
    <property type="match status" value="1"/>
</dbReference>
<gene>
    <name evidence="2" type="ORF">SAMN04488026_11055</name>
</gene>
<dbReference type="Gene3D" id="3.40.50.150">
    <property type="entry name" value="Vaccinia Virus protein VP39"/>
    <property type="match status" value="1"/>
</dbReference>
<dbReference type="AlphaFoldDB" id="A0A1G9M3C5"/>
<dbReference type="Proteomes" id="UP000199382">
    <property type="component" value="Unassembled WGS sequence"/>
</dbReference>
<accession>A0A1G9M3C5</accession>
<dbReference type="STRING" id="571298.SAMN04488026_11055"/>
<organism evidence="2 3">
    <name type="scientific">Aliiruegeria lutimaris</name>
    <dbReference type="NCBI Taxonomy" id="571298"/>
    <lineage>
        <taxon>Bacteria</taxon>
        <taxon>Pseudomonadati</taxon>
        <taxon>Pseudomonadota</taxon>
        <taxon>Alphaproteobacteria</taxon>
        <taxon>Rhodobacterales</taxon>
        <taxon>Roseobacteraceae</taxon>
        <taxon>Aliiruegeria</taxon>
    </lineage>
</organism>
<evidence type="ECO:0000313" key="2">
    <source>
        <dbReference type="EMBL" id="SDL68772.1"/>
    </source>
</evidence>
<protein>
    <submittedName>
        <fullName evidence="2">Methyltransferase domain-containing protein</fullName>
    </submittedName>
</protein>